<feature type="domain" description="Methyltransferase type 11" evidence="4">
    <location>
        <begin position="41"/>
        <end position="135"/>
    </location>
</feature>
<dbReference type="Pfam" id="PF08241">
    <property type="entry name" value="Methyltransf_11"/>
    <property type="match status" value="1"/>
</dbReference>
<dbReference type="EMBL" id="KV454209">
    <property type="protein sequence ID" value="ODQ60829.1"/>
    <property type="molecule type" value="Genomic_DNA"/>
</dbReference>
<dbReference type="GO" id="GO:0005829">
    <property type="term" value="C:cytosol"/>
    <property type="evidence" value="ECO:0007669"/>
    <property type="project" value="EnsemblFungi"/>
</dbReference>
<evidence type="ECO:0000313" key="5">
    <source>
        <dbReference type="EMBL" id="ODQ60829.1"/>
    </source>
</evidence>
<organism evidence="5 6">
    <name type="scientific">Wickerhamomyces anomalus (strain ATCC 58044 / CBS 1984 / NCYC 433 / NRRL Y-366-8)</name>
    <name type="common">Yeast</name>
    <name type="synonym">Hansenula anomala</name>
    <dbReference type="NCBI Taxonomy" id="683960"/>
    <lineage>
        <taxon>Eukaryota</taxon>
        <taxon>Fungi</taxon>
        <taxon>Dikarya</taxon>
        <taxon>Ascomycota</taxon>
        <taxon>Saccharomycotina</taxon>
        <taxon>Saccharomycetes</taxon>
        <taxon>Phaffomycetales</taxon>
        <taxon>Wickerhamomycetaceae</taxon>
        <taxon>Wickerhamomyces</taxon>
    </lineage>
</organism>
<dbReference type="GO" id="GO:0046547">
    <property type="term" value="F:trans-aconitate 3-methyltransferase activity"/>
    <property type="evidence" value="ECO:0007669"/>
    <property type="project" value="EnsemblFungi"/>
</dbReference>
<dbReference type="CDD" id="cd02440">
    <property type="entry name" value="AdoMet_MTases"/>
    <property type="match status" value="1"/>
</dbReference>
<dbReference type="GO" id="GO:0032259">
    <property type="term" value="P:methylation"/>
    <property type="evidence" value="ECO:0007669"/>
    <property type="project" value="UniProtKB-KW"/>
</dbReference>
<dbReference type="AlphaFoldDB" id="A0A1E3P5W2"/>
<comment type="similarity">
    <text evidence="1">Belongs to the methyltransferase superfamily.</text>
</comment>
<dbReference type="GO" id="GO:0034198">
    <property type="term" value="P:cellular response to amino acid starvation"/>
    <property type="evidence" value="ECO:0007669"/>
    <property type="project" value="EnsemblFungi"/>
</dbReference>
<dbReference type="Proteomes" id="UP000094112">
    <property type="component" value="Unassembled WGS sequence"/>
</dbReference>
<protein>
    <recommendedName>
        <fullName evidence="4">Methyltransferase type 11 domain-containing protein</fullName>
    </recommendedName>
</protein>
<reference evidence="5 6" key="1">
    <citation type="journal article" date="2016" name="Proc. Natl. Acad. Sci. U.S.A.">
        <title>Comparative genomics of biotechnologically important yeasts.</title>
        <authorList>
            <person name="Riley R."/>
            <person name="Haridas S."/>
            <person name="Wolfe K.H."/>
            <person name="Lopes M.R."/>
            <person name="Hittinger C.T."/>
            <person name="Goeker M."/>
            <person name="Salamov A.A."/>
            <person name="Wisecaver J.H."/>
            <person name="Long T.M."/>
            <person name="Calvey C.H."/>
            <person name="Aerts A.L."/>
            <person name="Barry K.W."/>
            <person name="Choi C."/>
            <person name="Clum A."/>
            <person name="Coughlan A.Y."/>
            <person name="Deshpande S."/>
            <person name="Douglass A.P."/>
            <person name="Hanson S.J."/>
            <person name="Klenk H.-P."/>
            <person name="LaButti K.M."/>
            <person name="Lapidus A."/>
            <person name="Lindquist E.A."/>
            <person name="Lipzen A.M."/>
            <person name="Meier-Kolthoff J.P."/>
            <person name="Ohm R.A."/>
            <person name="Otillar R.P."/>
            <person name="Pangilinan J.L."/>
            <person name="Peng Y."/>
            <person name="Rokas A."/>
            <person name="Rosa C.A."/>
            <person name="Scheuner C."/>
            <person name="Sibirny A.A."/>
            <person name="Slot J.C."/>
            <person name="Stielow J.B."/>
            <person name="Sun H."/>
            <person name="Kurtzman C.P."/>
            <person name="Blackwell M."/>
            <person name="Grigoriev I.V."/>
            <person name="Jeffries T.W."/>
        </authorList>
    </citation>
    <scope>NUCLEOTIDE SEQUENCE [LARGE SCALE GENOMIC DNA]</scope>
    <source>
        <strain evidence="6">ATCC 58044 / CBS 1984 / NCYC 433 / NRRL Y-366-8</strain>
    </source>
</reference>
<evidence type="ECO:0000259" key="4">
    <source>
        <dbReference type="Pfam" id="PF08241"/>
    </source>
</evidence>
<dbReference type="SUPFAM" id="SSF53335">
    <property type="entry name" value="S-adenosyl-L-methionine-dependent methyltransferases"/>
    <property type="match status" value="1"/>
</dbReference>
<name>A0A1E3P5W2_WICAA</name>
<dbReference type="InterPro" id="IPR013216">
    <property type="entry name" value="Methyltransf_11"/>
</dbReference>
<dbReference type="Gene3D" id="3.40.50.150">
    <property type="entry name" value="Vaccinia Virus protein VP39"/>
    <property type="match status" value="1"/>
</dbReference>
<keyword evidence="3" id="KW-0808">Transferase</keyword>
<keyword evidence="2" id="KW-0489">Methyltransferase</keyword>
<sequence length="292" mass="33688">MSAFSDQDFLATNYTSYRPAYPPSFFKKLSNYHKGDRKLAVDVGCGPGEATYPLVKYFDHVVGVDISEVMIKEASKLRKGEILQKVEFKVGSGESIPAEPHSVDLLTAAECFHWFDHEKFFQEACRVLKLGGTLAYWGYSDPVFIDYPDASLILERYVYLDPEYLGPYWEYPGTNLLKSNYRDVNIPTDRFTDIERVEHEPGTRNEDALVPGVTAQGSSSPLQIHRDIPLDFYHKYVTTWSSYHNWKKANPKSPDMADAFIKELETKMHWNPKTMVHIEWLTVLKMARKRLR</sequence>
<dbReference type="PANTHER" id="PTHR44942">
    <property type="entry name" value="METHYLTRANSF_11 DOMAIN-CONTAINING PROTEIN"/>
    <property type="match status" value="1"/>
</dbReference>
<evidence type="ECO:0000256" key="3">
    <source>
        <dbReference type="ARBA" id="ARBA00022679"/>
    </source>
</evidence>
<gene>
    <name evidence="5" type="ORF">WICANDRAFT_28518</name>
</gene>
<dbReference type="STRING" id="683960.A0A1E3P5W2"/>
<dbReference type="InterPro" id="IPR051052">
    <property type="entry name" value="Diverse_substrate_MTase"/>
</dbReference>
<dbReference type="PANTHER" id="PTHR44942:SF4">
    <property type="entry name" value="METHYLTRANSFERASE TYPE 11 DOMAIN-CONTAINING PROTEIN"/>
    <property type="match status" value="1"/>
</dbReference>
<evidence type="ECO:0000256" key="2">
    <source>
        <dbReference type="ARBA" id="ARBA00022603"/>
    </source>
</evidence>
<evidence type="ECO:0000313" key="6">
    <source>
        <dbReference type="Proteomes" id="UP000094112"/>
    </source>
</evidence>
<accession>A0A1E3P5W2</accession>
<proteinExistence type="inferred from homology"/>
<dbReference type="InterPro" id="IPR029063">
    <property type="entry name" value="SAM-dependent_MTases_sf"/>
</dbReference>
<dbReference type="RefSeq" id="XP_019040036.1">
    <property type="nucleotide sequence ID" value="XM_019181500.1"/>
</dbReference>
<evidence type="ECO:0000256" key="1">
    <source>
        <dbReference type="ARBA" id="ARBA00008361"/>
    </source>
</evidence>
<dbReference type="GeneID" id="30198746"/>
<keyword evidence="6" id="KW-1185">Reference proteome</keyword>
<dbReference type="OrthoDB" id="10027013at2759"/>